<evidence type="ECO:0000259" key="1">
    <source>
        <dbReference type="Pfam" id="PF01636"/>
    </source>
</evidence>
<accession>A0ABQ2M8F0</accession>
<protein>
    <recommendedName>
        <fullName evidence="1">Aminoglycoside phosphotransferase domain-containing protein</fullName>
    </recommendedName>
</protein>
<reference evidence="3" key="1">
    <citation type="journal article" date="2019" name="Int. J. Syst. Evol. Microbiol.">
        <title>The Global Catalogue of Microorganisms (GCM) 10K type strain sequencing project: providing services to taxonomists for standard genome sequencing and annotation.</title>
        <authorList>
            <consortium name="The Broad Institute Genomics Platform"/>
            <consortium name="The Broad Institute Genome Sequencing Center for Infectious Disease"/>
            <person name="Wu L."/>
            <person name="Ma J."/>
        </authorList>
    </citation>
    <scope>NUCLEOTIDE SEQUENCE [LARGE SCALE GENOMIC DNA]</scope>
    <source>
        <strain evidence="3">CGMCC 4.7178</strain>
    </source>
</reference>
<evidence type="ECO:0000313" key="2">
    <source>
        <dbReference type="EMBL" id="GGO48096.1"/>
    </source>
</evidence>
<proteinExistence type="predicted"/>
<keyword evidence="3" id="KW-1185">Reference proteome</keyword>
<dbReference type="InterPro" id="IPR002575">
    <property type="entry name" value="Aminoglycoside_PTrfase"/>
</dbReference>
<dbReference type="EMBL" id="BMMP01000006">
    <property type="protein sequence ID" value="GGO48096.1"/>
    <property type="molecule type" value="Genomic_DNA"/>
</dbReference>
<dbReference type="PANTHER" id="PTHR21310">
    <property type="entry name" value="AMINOGLYCOSIDE PHOSPHOTRANSFERASE-RELATED-RELATED"/>
    <property type="match status" value="1"/>
</dbReference>
<sequence>MGGTHAVTHLLETAEPAREMVLQRFPRGDDAAARHAAALTALDGLDGRTPRLLDADPRGRRFGEPALLISRLPGSADIMSVSPDGMAVQLGRMLAQIHAVPLERFGGLRDGVAAAAASAGGSGGPAAAVLAAHGHRLADQPPVLTHYDFWAGNVLWREGRVTGVIDWSGASLAPRGFDVSWCRFDMVLLHGPSAADVFLKAYEEAAEETVPDMELWDLSTMARSRRTVETWHPNYRDLGRTDLTGAVLRRSHTEWTGRCLASWGRAERPRL</sequence>
<dbReference type="InterPro" id="IPR011009">
    <property type="entry name" value="Kinase-like_dom_sf"/>
</dbReference>
<dbReference type="SUPFAM" id="SSF56112">
    <property type="entry name" value="Protein kinase-like (PK-like)"/>
    <property type="match status" value="1"/>
</dbReference>
<gene>
    <name evidence="2" type="ORF">GCM10012287_22280</name>
</gene>
<dbReference type="Proteomes" id="UP000631535">
    <property type="component" value="Unassembled WGS sequence"/>
</dbReference>
<evidence type="ECO:0000313" key="3">
    <source>
        <dbReference type="Proteomes" id="UP000631535"/>
    </source>
</evidence>
<dbReference type="InterPro" id="IPR051678">
    <property type="entry name" value="AGP_Transferase"/>
</dbReference>
<comment type="caution">
    <text evidence="2">The sequence shown here is derived from an EMBL/GenBank/DDBJ whole genome shotgun (WGS) entry which is preliminary data.</text>
</comment>
<dbReference type="Pfam" id="PF01636">
    <property type="entry name" value="APH"/>
    <property type="match status" value="1"/>
</dbReference>
<dbReference type="Gene3D" id="3.90.1200.10">
    <property type="match status" value="1"/>
</dbReference>
<name>A0ABQ2M8F0_9ACTN</name>
<feature type="domain" description="Aminoglycoside phosphotransferase" evidence="1">
    <location>
        <begin position="10"/>
        <end position="205"/>
    </location>
</feature>
<organism evidence="2 3">
    <name type="scientific">Streptomyces daqingensis</name>
    <dbReference type="NCBI Taxonomy" id="1472640"/>
    <lineage>
        <taxon>Bacteria</taxon>
        <taxon>Bacillati</taxon>
        <taxon>Actinomycetota</taxon>
        <taxon>Actinomycetes</taxon>
        <taxon>Kitasatosporales</taxon>
        <taxon>Streptomycetaceae</taxon>
        <taxon>Streptomyces</taxon>
    </lineage>
</organism>